<dbReference type="GO" id="GO:0032259">
    <property type="term" value="P:methylation"/>
    <property type="evidence" value="ECO:0007669"/>
    <property type="project" value="UniProtKB-KW"/>
</dbReference>
<dbReference type="Proteomes" id="UP001596091">
    <property type="component" value="Unassembled WGS sequence"/>
</dbReference>
<reference evidence="7" key="1">
    <citation type="journal article" date="2019" name="Int. J. Syst. Evol. Microbiol.">
        <title>The Global Catalogue of Microorganisms (GCM) 10K type strain sequencing project: providing services to taxonomists for standard genome sequencing and annotation.</title>
        <authorList>
            <consortium name="The Broad Institute Genomics Platform"/>
            <consortium name="The Broad Institute Genome Sequencing Center for Infectious Disease"/>
            <person name="Wu L."/>
            <person name="Ma J."/>
        </authorList>
    </citation>
    <scope>NUCLEOTIDE SEQUENCE [LARGE SCALE GENOMIC DNA]</scope>
    <source>
        <strain evidence="7">JCM 4087</strain>
    </source>
</reference>
<dbReference type="CDD" id="cd18093">
    <property type="entry name" value="SpoU-like_TrmJ"/>
    <property type="match status" value="1"/>
</dbReference>
<keyword evidence="7" id="KW-1185">Reference proteome</keyword>
<comment type="similarity">
    <text evidence="1">Belongs to the class IV-like SAM-binding methyltransferase superfamily. RNA methyltransferase TrmH family.</text>
</comment>
<evidence type="ECO:0000256" key="1">
    <source>
        <dbReference type="ARBA" id="ARBA00007228"/>
    </source>
</evidence>
<evidence type="ECO:0000256" key="4">
    <source>
        <dbReference type="ARBA" id="ARBA00022691"/>
    </source>
</evidence>
<evidence type="ECO:0000259" key="5">
    <source>
        <dbReference type="Pfam" id="PF00588"/>
    </source>
</evidence>
<evidence type="ECO:0000313" key="7">
    <source>
        <dbReference type="Proteomes" id="UP001596091"/>
    </source>
</evidence>
<evidence type="ECO:0000256" key="2">
    <source>
        <dbReference type="ARBA" id="ARBA00022603"/>
    </source>
</evidence>
<evidence type="ECO:0000256" key="3">
    <source>
        <dbReference type="ARBA" id="ARBA00022679"/>
    </source>
</evidence>
<dbReference type="Gene3D" id="1.10.8.590">
    <property type="match status" value="1"/>
</dbReference>
<feature type="domain" description="tRNA/rRNA methyltransferase SpoU type" evidence="5">
    <location>
        <begin position="40"/>
        <end position="200"/>
    </location>
</feature>
<comment type="caution">
    <text evidence="6">The sequence shown here is derived from an EMBL/GenBank/DDBJ whole genome shotgun (WGS) entry which is preliminary data.</text>
</comment>
<dbReference type="InterPro" id="IPR004384">
    <property type="entry name" value="RNA_MeTrfase_TrmJ/LasT"/>
</dbReference>
<dbReference type="EMBL" id="JBHSPH010000007">
    <property type="protein sequence ID" value="MFC5863923.1"/>
    <property type="molecule type" value="Genomic_DNA"/>
</dbReference>
<dbReference type="PANTHER" id="PTHR42786:SF2">
    <property type="entry name" value="TRNA (CYTIDINE_URIDINE-2'-O-)-METHYLTRANSFERASE TRMJ"/>
    <property type="match status" value="1"/>
</dbReference>
<name>A0ABW1ELU1_9BACT</name>
<gene>
    <name evidence="6" type="ORF">ACFPT7_16560</name>
</gene>
<dbReference type="PANTHER" id="PTHR42786">
    <property type="entry name" value="TRNA/RRNA METHYLTRANSFERASE"/>
    <property type="match status" value="1"/>
</dbReference>
<dbReference type="Gene3D" id="3.40.1280.10">
    <property type="match status" value="1"/>
</dbReference>
<dbReference type="Pfam" id="PF00588">
    <property type="entry name" value="SpoU_methylase"/>
    <property type="match status" value="1"/>
</dbReference>
<dbReference type="InterPro" id="IPR029028">
    <property type="entry name" value="Alpha/beta_knot_MTases"/>
</dbReference>
<dbReference type="InterPro" id="IPR029026">
    <property type="entry name" value="tRNA_m1G_MTases_N"/>
</dbReference>
<dbReference type="RefSeq" id="WP_263342275.1">
    <property type="nucleotide sequence ID" value="NZ_JAGSYH010000010.1"/>
</dbReference>
<dbReference type="PIRSF" id="PIRSF004808">
    <property type="entry name" value="LasT"/>
    <property type="match status" value="1"/>
</dbReference>
<dbReference type="GO" id="GO:0008168">
    <property type="term" value="F:methyltransferase activity"/>
    <property type="evidence" value="ECO:0007669"/>
    <property type="project" value="UniProtKB-KW"/>
</dbReference>
<proteinExistence type="inferred from homology"/>
<keyword evidence="3" id="KW-0808">Transferase</keyword>
<sequence length="293" mass="32262">MSPLSVQACASKHSSSFQRFACKANYNKKLLTPEQRAHLDVVLVSPRNPLNIGAAARAMANFGFSRLSIVAPYAENWMEAKSAVGAPELLRHAKVYATLAEAVAHCTLVLGTGSLDKRKPVQRIETLPVAATWIRQTLEMATATDALTRSSKPHVALIFGSEKHGLTSDDLTWCHALTVIETHDEQPSMNLGQAVAVCLYEISRIPHTNEAVPAFSSGTATPQPDTEQLDRLAGLIEETMEAVNYSTRGLRSANGSALRILLRRMMPGDADVRRMMGFFRRILWQLRRNRSNV</sequence>
<protein>
    <submittedName>
        <fullName evidence="6">RNA methyltransferase</fullName>
    </submittedName>
</protein>
<accession>A0ABW1ELU1</accession>
<evidence type="ECO:0000313" key="6">
    <source>
        <dbReference type="EMBL" id="MFC5863923.1"/>
    </source>
</evidence>
<keyword evidence="4" id="KW-0949">S-adenosyl-L-methionine</keyword>
<organism evidence="6 7">
    <name type="scientific">Acidicapsa dinghuensis</name>
    <dbReference type="NCBI Taxonomy" id="2218256"/>
    <lineage>
        <taxon>Bacteria</taxon>
        <taxon>Pseudomonadati</taxon>
        <taxon>Acidobacteriota</taxon>
        <taxon>Terriglobia</taxon>
        <taxon>Terriglobales</taxon>
        <taxon>Acidobacteriaceae</taxon>
        <taxon>Acidicapsa</taxon>
    </lineage>
</organism>
<dbReference type="SUPFAM" id="SSF75217">
    <property type="entry name" value="alpha/beta knot"/>
    <property type="match status" value="1"/>
</dbReference>
<keyword evidence="2 6" id="KW-0489">Methyltransferase</keyword>
<dbReference type="InterPro" id="IPR001537">
    <property type="entry name" value="SpoU_MeTrfase"/>
</dbReference>